<dbReference type="InterPro" id="IPR029063">
    <property type="entry name" value="SAM-dependent_MTases_sf"/>
</dbReference>
<dbReference type="GO" id="GO:0032259">
    <property type="term" value="P:methylation"/>
    <property type="evidence" value="ECO:0007669"/>
    <property type="project" value="UniProtKB-KW"/>
</dbReference>
<name>A0A850RD13_9GAMM</name>
<dbReference type="RefSeq" id="WP_176977508.1">
    <property type="nucleotide sequence ID" value="NZ_JABZEO010000012.1"/>
</dbReference>
<keyword evidence="2" id="KW-1185">Reference proteome</keyword>
<accession>A0A850RD13</accession>
<keyword evidence="1" id="KW-0808">Transferase</keyword>
<reference evidence="1 2" key="1">
    <citation type="submission" date="2020-06" db="EMBL/GenBank/DDBJ databases">
        <title>Whole-genome sequence of Allochromatium humboldtianum DSM 21881, type strain.</title>
        <authorList>
            <person name="Kyndt J.A."/>
            <person name="Meyer T.E."/>
        </authorList>
    </citation>
    <scope>NUCLEOTIDE SEQUENCE [LARGE SCALE GENOMIC DNA]</scope>
    <source>
        <strain evidence="1 2">DSM 21881</strain>
    </source>
</reference>
<dbReference type="SUPFAM" id="SSF53335">
    <property type="entry name" value="S-adenosyl-L-methionine-dependent methyltransferases"/>
    <property type="match status" value="1"/>
</dbReference>
<gene>
    <name evidence="1" type="ORF">HW932_16035</name>
</gene>
<comment type="caution">
    <text evidence="1">The sequence shown here is derived from an EMBL/GenBank/DDBJ whole genome shotgun (WGS) entry which is preliminary data.</text>
</comment>
<dbReference type="EMBL" id="JABZEO010000012">
    <property type="protein sequence ID" value="NVZ10775.1"/>
    <property type="molecule type" value="Genomic_DNA"/>
</dbReference>
<protein>
    <submittedName>
        <fullName evidence="1">Class I SAM-dependent methyltransferase</fullName>
    </submittedName>
</protein>
<dbReference type="CDD" id="cd02440">
    <property type="entry name" value="AdoMet_MTases"/>
    <property type="match status" value="1"/>
</dbReference>
<dbReference type="Pfam" id="PF13489">
    <property type="entry name" value="Methyltransf_23"/>
    <property type="match status" value="1"/>
</dbReference>
<sequence length="334" mass="37850">MIQRLPGIRDLFNLTWALLTIQGRLYRLQLAIQETQVGLKQLEQGMRERQRLAEQGSMVLDRRCAALQFDQDFMRREIELLESRFAAIQAPVAPPPPPTIGAQRDDWYMEFEETHRGSPQDIRTRQCVYLPFVREAIPDPSAGHVLDLGCGRGDWLALLDGEGFQARGVDSNATLVGVARRAGLRVHHADLFEYLASLGDRTPAAITAFQLVEHLPLDSLLVLFSEARRVLRPGGLLILETPNPENLQVGAYSFWMDPTHVRPLPPPLLHQLARHFGFIDVRIERLNPWPQYREDAESADPLNRLLYGGQDYALIARVPFYPVPSQTEYASSDD</sequence>
<dbReference type="GO" id="GO:0008168">
    <property type="term" value="F:methyltransferase activity"/>
    <property type="evidence" value="ECO:0007669"/>
    <property type="project" value="UniProtKB-KW"/>
</dbReference>
<dbReference type="AlphaFoldDB" id="A0A850RD13"/>
<organism evidence="1 2">
    <name type="scientific">Allochromatium humboldtianum</name>
    <dbReference type="NCBI Taxonomy" id="504901"/>
    <lineage>
        <taxon>Bacteria</taxon>
        <taxon>Pseudomonadati</taxon>
        <taxon>Pseudomonadota</taxon>
        <taxon>Gammaproteobacteria</taxon>
        <taxon>Chromatiales</taxon>
        <taxon>Chromatiaceae</taxon>
        <taxon>Allochromatium</taxon>
    </lineage>
</organism>
<dbReference type="Gene3D" id="3.40.50.150">
    <property type="entry name" value="Vaccinia Virus protein VP39"/>
    <property type="match status" value="1"/>
</dbReference>
<dbReference type="PANTHER" id="PTHR43861">
    <property type="entry name" value="TRANS-ACONITATE 2-METHYLTRANSFERASE-RELATED"/>
    <property type="match status" value="1"/>
</dbReference>
<evidence type="ECO:0000313" key="2">
    <source>
        <dbReference type="Proteomes" id="UP000592294"/>
    </source>
</evidence>
<evidence type="ECO:0000313" key="1">
    <source>
        <dbReference type="EMBL" id="NVZ10775.1"/>
    </source>
</evidence>
<proteinExistence type="predicted"/>
<keyword evidence="1" id="KW-0489">Methyltransferase</keyword>
<dbReference type="Proteomes" id="UP000592294">
    <property type="component" value="Unassembled WGS sequence"/>
</dbReference>
<dbReference type="PANTHER" id="PTHR43861:SF6">
    <property type="entry name" value="METHYLTRANSFERASE TYPE 11"/>
    <property type="match status" value="1"/>
</dbReference>